<sequence>METPGSWCSSRNPPRRRDQQWPVNTCASLLSGGSARGGCSHPEPIPRSRPGATTHPSRAFLSSLPLA</sequence>
<evidence type="ECO:0000313" key="1">
    <source>
        <dbReference type="EMBL" id="CAM9471828.1"/>
    </source>
</evidence>
<reference evidence="1" key="1">
    <citation type="submission" date="2023-05" db="EMBL/GenBank/DDBJ databases">
        <authorList>
            <consortium name="ELIXIR-Norway"/>
        </authorList>
    </citation>
    <scope>NUCLEOTIDE SEQUENCE</scope>
</reference>
<reference evidence="1" key="2">
    <citation type="submission" date="2025-03" db="EMBL/GenBank/DDBJ databases">
        <authorList>
            <consortium name="ELIXIR-Norway"/>
            <consortium name="Elixir Norway"/>
        </authorList>
    </citation>
    <scope>NUCLEOTIDE SEQUENCE</scope>
</reference>
<accession>A0AC59Y892</accession>
<dbReference type="Proteomes" id="UP001162501">
    <property type="component" value="Chromosome 11"/>
</dbReference>
<gene>
    <name evidence="1" type="ORF">MRATA1EN22A_LOCUS2978</name>
</gene>
<feature type="non-terminal residue" evidence="1">
    <location>
        <position position="67"/>
    </location>
</feature>
<organism evidence="1 2">
    <name type="scientific">Rangifer tarandus platyrhynchus</name>
    <name type="common">Svalbard reindeer</name>
    <dbReference type="NCBI Taxonomy" id="3082113"/>
    <lineage>
        <taxon>Eukaryota</taxon>
        <taxon>Metazoa</taxon>
        <taxon>Chordata</taxon>
        <taxon>Craniata</taxon>
        <taxon>Vertebrata</taxon>
        <taxon>Euteleostomi</taxon>
        <taxon>Mammalia</taxon>
        <taxon>Eutheria</taxon>
        <taxon>Laurasiatheria</taxon>
        <taxon>Artiodactyla</taxon>
        <taxon>Ruminantia</taxon>
        <taxon>Pecora</taxon>
        <taxon>Cervidae</taxon>
        <taxon>Odocoileinae</taxon>
        <taxon>Rangifer</taxon>
    </lineage>
</organism>
<evidence type="ECO:0000313" key="2">
    <source>
        <dbReference type="Proteomes" id="UP001162501"/>
    </source>
</evidence>
<proteinExistence type="predicted"/>
<dbReference type="EMBL" id="OX596095">
    <property type="protein sequence ID" value="CAM9471828.1"/>
    <property type="molecule type" value="Genomic_DNA"/>
</dbReference>
<protein>
    <submittedName>
        <fullName evidence="1">Uncharacterized protein</fullName>
    </submittedName>
</protein>
<name>A0AC59Y892_RANTA</name>